<evidence type="ECO:0000259" key="1">
    <source>
        <dbReference type="Pfam" id="PF01551"/>
    </source>
</evidence>
<dbReference type="InterPro" id="IPR011055">
    <property type="entry name" value="Dup_hybrid_motif"/>
</dbReference>
<dbReference type="InterPro" id="IPR050570">
    <property type="entry name" value="Cell_wall_metabolism_enzyme"/>
</dbReference>
<dbReference type="CDD" id="cd12797">
    <property type="entry name" value="M23_peptidase"/>
    <property type="match status" value="1"/>
</dbReference>
<dbReference type="AlphaFoldDB" id="A0A6M3J1V9"/>
<accession>A0A6M3J1V9</accession>
<dbReference type="PANTHER" id="PTHR21666:SF270">
    <property type="entry name" value="MUREIN HYDROLASE ACTIVATOR ENVC"/>
    <property type="match status" value="1"/>
</dbReference>
<dbReference type="Gene3D" id="2.70.70.10">
    <property type="entry name" value="Glucose Permease (Domain IIA)"/>
    <property type="match status" value="1"/>
</dbReference>
<dbReference type="GO" id="GO:0004222">
    <property type="term" value="F:metalloendopeptidase activity"/>
    <property type="evidence" value="ECO:0007669"/>
    <property type="project" value="TreeGrafter"/>
</dbReference>
<dbReference type="Pfam" id="PF01551">
    <property type="entry name" value="Peptidase_M23"/>
    <property type="match status" value="1"/>
</dbReference>
<dbReference type="InterPro" id="IPR017853">
    <property type="entry name" value="GH"/>
</dbReference>
<dbReference type="InterPro" id="IPR016047">
    <property type="entry name" value="M23ase_b-sheet_dom"/>
</dbReference>
<gene>
    <name evidence="2" type="ORF">MM415B00582_0016</name>
</gene>
<evidence type="ECO:0000313" key="2">
    <source>
        <dbReference type="EMBL" id="QJA63730.1"/>
    </source>
</evidence>
<organism evidence="2">
    <name type="scientific">viral metagenome</name>
    <dbReference type="NCBI Taxonomy" id="1070528"/>
    <lineage>
        <taxon>unclassified sequences</taxon>
        <taxon>metagenomes</taxon>
        <taxon>organismal metagenomes</taxon>
    </lineage>
</organism>
<dbReference type="EMBL" id="MT141504">
    <property type="protein sequence ID" value="QJA63730.1"/>
    <property type="molecule type" value="Genomic_DNA"/>
</dbReference>
<feature type="domain" description="M23ase beta-sheet core" evidence="1">
    <location>
        <begin position="27"/>
        <end position="138"/>
    </location>
</feature>
<name>A0A6M3J1V9_9ZZZZ</name>
<reference evidence="2" key="1">
    <citation type="submission" date="2020-03" db="EMBL/GenBank/DDBJ databases">
        <title>The deep terrestrial virosphere.</title>
        <authorList>
            <person name="Holmfeldt K."/>
            <person name="Nilsson E."/>
            <person name="Simone D."/>
            <person name="Lopez-Fernandez M."/>
            <person name="Wu X."/>
            <person name="de Brujin I."/>
            <person name="Lundin D."/>
            <person name="Andersson A."/>
            <person name="Bertilsson S."/>
            <person name="Dopson M."/>
        </authorList>
    </citation>
    <scope>NUCLEOTIDE SEQUENCE</scope>
    <source>
        <strain evidence="2">MM415B00582</strain>
    </source>
</reference>
<dbReference type="SUPFAM" id="SSF51445">
    <property type="entry name" value="(Trans)glycosidases"/>
    <property type="match status" value="1"/>
</dbReference>
<dbReference type="SUPFAM" id="SSF51261">
    <property type="entry name" value="Duplicated hybrid motif"/>
    <property type="match status" value="1"/>
</dbReference>
<sequence length="501" mass="55796">MILQPIQSKITQYFGENPGQYGYDKNGHKGLDFRAPLGTAVVAGSTGVATIRDSGSQGFGLHVLIHCGQTELTAPGLRMSGDITLIYGHLSQGLEGVPSPELRSVKAGAVLALSGNSGNSTAPHLHFEIRIDGEAIDPLPFLERGAVTSKYGFQIQKPNYPAWLLQHVARSKCRWVKIINPDYGRASPFGTSMQYLGRFHCGLGEPDKELMWRGSAGADAYWAMIKPRVDVCPWLYAIEGPNEPAVDTIAKAQLFSDFYSRLCDIFHAAGKRIAAGVFSTGQPDPALWPYLHRGIVKADYVALHEYGMHRMVLDGWHLLRYRKLIEWAEQARVAIPLILITETGIDYAGDPINDGWQAQGISSTEYLRQLVSYDIATQEDPEVLALLPFVWMHDGWPSFEMNEEISRQLADYMSKWASESVEEAIGQDAQRVVLPLNPNAAFEKAGTLKGYLPASPETDLVYGGVTYRYQVYRHPSERTYQHIIYCPVGHWGDVKWIRRSN</sequence>
<dbReference type="PANTHER" id="PTHR21666">
    <property type="entry name" value="PEPTIDASE-RELATED"/>
    <property type="match status" value="1"/>
</dbReference>
<proteinExistence type="predicted"/>
<protein>
    <submittedName>
        <fullName evidence="2">Putative peptidase</fullName>
    </submittedName>
</protein>